<organism evidence="3 4">
    <name type="scientific">Parastrongyloides trichosuri</name>
    <name type="common">Possum-specific nematode worm</name>
    <dbReference type="NCBI Taxonomy" id="131310"/>
    <lineage>
        <taxon>Eukaryota</taxon>
        <taxon>Metazoa</taxon>
        <taxon>Ecdysozoa</taxon>
        <taxon>Nematoda</taxon>
        <taxon>Chromadorea</taxon>
        <taxon>Rhabditida</taxon>
        <taxon>Tylenchina</taxon>
        <taxon>Panagrolaimomorpha</taxon>
        <taxon>Strongyloidoidea</taxon>
        <taxon>Strongyloididae</taxon>
        <taxon>Parastrongyloides</taxon>
    </lineage>
</organism>
<keyword evidence="2" id="KW-1133">Transmembrane helix</keyword>
<accession>A0A0N5A4I9</accession>
<keyword evidence="2" id="KW-0812">Transmembrane</keyword>
<protein>
    <submittedName>
        <fullName evidence="4">Ephrin RBD domain-containing protein</fullName>
    </submittedName>
</protein>
<name>A0A0N5A4I9_PARTI</name>
<dbReference type="AlphaFoldDB" id="A0A0N5A4I9"/>
<evidence type="ECO:0000256" key="2">
    <source>
        <dbReference type="SAM" id="Phobius"/>
    </source>
</evidence>
<feature type="compositionally biased region" description="Polar residues" evidence="1">
    <location>
        <begin position="249"/>
        <end position="266"/>
    </location>
</feature>
<keyword evidence="3" id="KW-1185">Reference proteome</keyword>
<sequence>MYDKSEGPLKQLDREGYTYEREGSNHLIPNIPPKCVKSVVALPGTIKLFDDNNIELVLDSINHKSILRITKEQLNKDISLMCGIVIDKKCLEKVGKFAVLKDVTIHYEKEKKHAKLDNEDKSFFKSSNGKTIFEKNILKEKKVENVEIECEYESNEGNKFKSKIKRAIIGEPNSNNGPFQKYVIAIAILVVSFTLSAIAIVVIVYIKKSKRLRKNLSISSSSYSSSMGLSSENFSVVNSQSKTKKKGQINKSNGNKKTSLSTSGSVQKNLSNNVSILKSSTSSCNSKESLLHSVPPSK</sequence>
<evidence type="ECO:0000313" key="3">
    <source>
        <dbReference type="Proteomes" id="UP000038045"/>
    </source>
</evidence>
<feature type="transmembrane region" description="Helical" evidence="2">
    <location>
        <begin position="182"/>
        <end position="206"/>
    </location>
</feature>
<feature type="region of interest" description="Disordered" evidence="1">
    <location>
        <begin position="239"/>
        <end position="266"/>
    </location>
</feature>
<dbReference type="WBParaSite" id="PTRK_0001658100.1">
    <property type="protein sequence ID" value="PTRK_0001658100.1"/>
    <property type="gene ID" value="PTRK_0001658100"/>
</dbReference>
<evidence type="ECO:0000256" key="1">
    <source>
        <dbReference type="SAM" id="MobiDB-lite"/>
    </source>
</evidence>
<reference evidence="4" key="1">
    <citation type="submission" date="2017-02" db="UniProtKB">
        <authorList>
            <consortium name="WormBaseParasite"/>
        </authorList>
    </citation>
    <scope>IDENTIFICATION</scope>
</reference>
<feature type="region of interest" description="Disordered" evidence="1">
    <location>
        <begin position="278"/>
        <end position="298"/>
    </location>
</feature>
<evidence type="ECO:0000313" key="4">
    <source>
        <dbReference type="WBParaSite" id="PTRK_0001658100.1"/>
    </source>
</evidence>
<keyword evidence="2" id="KW-0472">Membrane</keyword>
<dbReference type="Proteomes" id="UP000038045">
    <property type="component" value="Unplaced"/>
</dbReference>
<feature type="compositionally biased region" description="Low complexity" evidence="1">
    <location>
        <begin position="278"/>
        <end position="288"/>
    </location>
</feature>
<proteinExistence type="predicted"/>